<dbReference type="InterPro" id="IPR010987">
    <property type="entry name" value="Glutathione-S-Trfase_C-like"/>
</dbReference>
<evidence type="ECO:0000256" key="2">
    <source>
        <dbReference type="RuleBase" id="RU003494"/>
    </source>
</evidence>
<keyword evidence="8" id="KW-1185">Reference proteome</keyword>
<evidence type="ECO:0000313" key="8">
    <source>
        <dbReference type="Proteomes" id="UP000836402"/>
    </source>
</evidence>
<dbReference type="PROSITE" id="PS50405">
    <property type="entry name" value="GST_CTER"/>
    <property type="match status" value="1"/>
</dbReference>
<dbReference type="SUPFAM" id="SSF47616">
    <property type="entry name" value="GST C-terminal domain-like"/>
    <property type="match status" value="1"/>
</dbReference>
<accession>A0A177VD91</accession>
<feature type="domain" description="GST C-terminal" evidence="4">
    <location>
        <begin position="94"/>
        <end position="222"/>
    </location>
</feature>
<comment type="similarity">
    <text evidence="1 2">Belongs to the GST superfamily.</text>
</comment>
<evidence type="ECO:0000313" key="7">
    <source>
        <dbReference type="Proteomes" id="UP000077671"/>
    </source>
</evidence>
<dbReference type="PANTHER" id="PTHR44051">
    <property type="entry name" value="GLUTATHIONE S-TRANSFERASE-RELATED"/>
    <property type="match status" value="1"/>
</dbReference>
<evidence type="ECO:0000313" key="5">
    <source>
        <dbReference type="EMBL" id="CAD6903146.1"/>
    </source>
</evidence>
<evidence type="ECO:0008006" key="9">
    <source>
        <dbReference type="Google" id="ProtNLM"/>
    </source>
</evidence>
<dbReference type="PANTHER" id="PTHR44051:SF14">
    <property type="entry name" value="GLUTATHIONE S-TRANSFERASE II"/>
    <property type="match status" value="1"/>
</dbReference>
<evidence type="ECO:0000259" key="4">
    <source>
        <dbReference type="PROSITE" id="PS50405"/>
    </source>
</evidence>
<proteinExistence type="inferred from homology"/>
<reference evidence="6" key="2">
    <citation type="journal article" date="2019" name="IMA Fungus">
        <title>Genome sequencing and comparison of five Tilletia species to identify candidate genes for the detection of regulated species infecting wheat.</title>
        <authorList>
            <person name="Nguyen H.D.T."/>
            <person name="Sultana T."/>
            <person name="Kesanakurti P."/>
            <person name="Hambleton S."/>
        </authorList>
    </citation>
    <scope>NUCLEOTIDE SEQUENCE</scope>
    <source>
        <strain evidence="6">DAOMC 238032</strain>
    </source>
</reference>
<evidence type="ECO:0000256" key="1">
    <source>
        <dbReference type="ARBA" id="ARBA00007409"/>
    </source>
</evidence>
<reference evidence="6" key="1">
    <citation type="submission" date="2016-04" db="EMBL/GenBank/DDBJ databases">
        <authorList>
            <person name="Nguyen H.D."/>
            <person name="Kesanakurti P."/>
            <person name="Cullis J."/>
            <person name="Levesque C.A."/>
            <person name="Hambleton S."/>
        </authorList>
    </citation>
    <scope>NUCLEOTIDE SEQUENCE</scope>
    <source>
        <strain evidence="6">DAOMC 238032</strain>
    </source>
</reference>
<dbReference type="InterPro" id="IPR004045">
    <property type="entry name" value="Glutathione_S-Trfase_N"/>
</dbReference>
<dbReference type="Proteomes" id="UP000077671">
    <property type="component" value="Unassembled WGS sequence"/>
</dbReference>
<dbReference type="SFLD" id="SFLDS00019">
    <property type="entry name" value="Glutathione_Transferase_(cytos"/>
    <property type="match status" value="1"/>
</dbReference>
<gene>
    <name evidence="6" type="ORF">A4X03_0g1067</name>
    <name evidence="5" type="ORF">JKIAZH3_G4028</name>
</gene>
<dbReference type="PROSITE" id="PS50404">
    <property type="entry name" value="GST_NTER"/>
    <property type="match status" value="1"/>
</dbReference>
<evidence type="ECO:0000259" key="3">
    <source>
        <dbReference type="PROSITE" id="PS50404"/>
    </source>
</evidence>
<dbReference type="InterPro" id="IPR036249">
    <property type="entry name" value="Thioredoxin-like_sf"/>
</dbReference>
<dbReference type="Proteomes" id="UP000836402">
    <property type="component" value="Unassembled WGS sequence"/>
</dbReference>
<dbReference type="AlphaFoldDB" id="A0A177VD91"/>
<organism evidence="6 7">
    <name type="scientific">Tilletia caries</name>
    <name type="common">wheat bunt fungus</name>
    <dbReference type="NCBI Taxonomy" id="13290"/>
    <lineage>
        <taxon>Eukaryota</taxon>
        <taxon>Fungi</taxon>
        <taxon>Dikarya</taxon>
        <taxon>Basidiomycota</taxon>
        <taxon>Ustilaginomycotina</taxon>
        <taxon>Exobasidiomycetes</taxon>
        <taxon>Tilletiales</taxon>
        <taxon>Tilletiaceae</taxon>
        <taxon>Tilletia</taxon>
    </lineage>
</organism>
<dbReference type="EMBL" id="LWDD02000078">
    <property type="protein sequence ID" value="KAE8264271.1"/>
    <property type="molecule type" value="Genomic_DNA"/>
</dbReference>
<dbReference type="Pfam" id="PF00043">
    <property type="entry name" value="GST_C"/>
    <property type="match status" value="1"/>
</dbReference>
<protein>
    <recommendedName>
        <fullName evidence="9">Glutathione S-transferase</fullName>
    </recommendedName>
</protein>
<sequence length="222" mass="25267">MRGRSQVIVTYGPNPPKVALLLEWLNLSYKVEPLVFGDGPKGIKNPEFLAINPNGRVPALVDHSNNDFTVWESGACLIYLADKYDQEGRFYGRNAEERALTAQWLTHQLSGLGPSQGQVGWLTNYYEQNTGIKVQPEMIQRYREETDRLYKVLDGQLARQAEAGSQYIVHDRITIADFAFYGWVHIVSFAKFDLSDYPNVQKWAGNIANDERMKKAYAKMDA</sequence>
<feature type="domain" description="GST N-terminal" evidence="3">
    <location>
        <begin position="2"/>
        <end position="88"/>
    </location>
</feature>
<dbReference type="SFLD" id="SFLDG00358">
    <property type="entry name" value="Main_(cytGST)"/>
    <property type="match status" value="1"/>
</dbReference>
<name>A0A177VD91_9BASI</name>
<reference evidence="5" key="3">
    <citation type="submission" date="2020-10" db="EMBL/GenBank/DDBJ databases">
        <authorList>
            <person name="Sedaghatjoo S."/>
        </authorList>
    </citation>
    <scope>NUCLEOTIDE SEQUENCE</scope>
    <source>
        <strain evidence="5">AZH3</strain>
    </source>
</reference>
<comment type="caution">
    <text evidence="6">The sequence shown here is derived from an EMBL/GenBank/DDBJ whole genome shotgun (WGS) entry which is preliminary data.</text>
</comment>
<dbReference type="SUPFAM" id="SSF52833">
    <property type="entry name" value="Thioredoxin-like"/>
    <property type="match status" value="1"/>
</dbReference>
<dbReference type="InterPro" id="IPR040079">
    <property type="entry name" value="Glutathione_S-Trfase"/>
</dbReference>
<dbReference type="Pfam" id="PF02798">
    <property type="entry name" value="GST_N"/>
    <property type="match status" value="1"/>
</dbReference>
<dbReference type="Gene3D" id="1.20.1050.130">
    <property type="match status" value="1"/>
</dbReference>
<evidence type="ECO:0000313" key="6">
    <source>
        <dbReference type="EMBL" id="KAE8264271.1"/>
    </source>
</evidence>
<dbReference type="InterPro" id="IPR004046">
    <property type="entry name" value="GST_C"/>
</dbReference>
<dbReference type="InterPro" id="IPR036282">
    <property type="entry name" value="Glutathione-S-Trfase_C_sf"/>
</dbReference>
<dbReference type="CDD" id="cd03048">
    <property type="entry name" value="GST_N_Ure2p_like"/>
    <property type="match status" value="1"/>
</dbReference>
<dbReference type="EMBL" id="CAJHJG010000499">
    <property type="protein sequence ID" value="CAD6903146.1"/>
    <property type="molecule type" value="Genomic_DNA"/>
</dbReference>
<dbReference type="SFLD" id="SFLDG01151">
    <property type="entry name" value="Main.2:_Nu-like"/>
    <property type="match status" value="1"/>
</dbReference>